<proteinExistence type="predicted"/>
<name>A0A9N7V0P5_PLEPL</name>
<dbReference type="AlphaFoldDB" id="A0A9N7V0P5"/>
<sequence length="120" mass="13023">MSAGGGRSLSLPLPTLARGELVFRSELCHGTGGWHRIQVARGDKAAAGTLQMQALAEWRLDGEQDKLRPLIMLPMFTATAREWGICSALDRLPTSADSSLGELVSAQNHQILWRQLAEAT</sequence>
<accession>A0A9N7V0P5</accession>
<dbReference type="Proteomes" id="UP001153269">
    <property type="component" value="Unassembled WGS sequence"/>
</dbReference>
<comment type="caution">
    <text evidence="1">The sequence shown here is derived from an EMBL/GenBank/DDBJ whole genome shotgun (WGS) entry which is preliminary data.</text>
</comment>
<protein>
    <submittedName>
        <fullName evidence="1">Uncharacterized protein</fullName>
    </submittedName>
</protein>
<reference evidence="1" key="1">
    <citation type="submission" date="2020-03" db="EMBL/GenBank/DDBJ databases">
        <authorList>
            <person name="Weist P."/>
        </authorList>
    </citation>
    <scope>NUCLEOTIDE SEQUENCE</scope>
</reference>
<organism evidence="1 2">
    <name type="scientific">Pleuronectes platessa</name>
    <name type="common">European plaice</name>
    <dbReference type="NCBI Taxonomy" id="8262"/>
    <lineage>
        <taxon>Eukaryota</taxon>
        <taxon>Metazoa</taxon>
        <taxon>Chordata</taxon>
        <taxon>Craniata</taxon>
        <taxon>Vertebrata</taxon>
        <taxon>Euteleostomi</taxon>
        <taxon>Actinopterygii</taxon>
        <taxon>Neopterygii</taxon>
        <taxon>Teleostei</taxon>
        <taxon>Neoteleostei</taxon>
        <taxon>Acanthomorphata</taxon>
        <taxon>Carangaria</taxon>
        <taxon>Pleuronectiformes</taxon>
        <taxon>Pleuronectoidei</taxon>
        <taxon>Pleuronectidae</taxon>
        <taxon>Pleuronectes</taxon>
    </lineage>
</organism>
<dbReference type="EMBL" id="CADEAL010002469">
    <property type="protein sequence ID" value="CAB1440581.1"/>
    <property type="molecule type" value="Genomic_DNA"/>
</dbReference>
<keyword evidence="2" id="KW-1185">Reference proteome</keyword>
<evidence type="ECO:0000313" key="1">
    <source>
        <dbReference type="EMBL" id="CAB1440581.1"/>
    </source>
</evidence>
<gene>
    <name evidence="1" type="ORF">PLEPLA_LOCUS28347</name>
</gene>
<evidence type="ECO:0000313" key="2">
    <source>
        <dbReference type="Proteomes" id="UP001153269"/>
    </source>
</evidence>